<feature type="compositionally biased region" description="Basic residues" evidence="1">
    <location>
        <begin position="7"/>
        <end position="20"/>
    </location>
</feature>
<dbReference type="Proteomes" id="UP001189429">
    <property type="component" value="Unassembled WGS sequence"/>
</dbReference>
<proteinExistence type="predicted"/>
<evidence type="ECO:0000256" key="1">
    <source>
        <dbReference type="SAM" id="MobiDB-lite"/>
    </source>
</evidence>
<comment type="caution">
    <text evidence="2">The sequence shown here is derived from an EMBL/GenBank/DDBJ whole genome shotgun (WGS) entry which is preliminary data.</text>
</comment>
<dbReference type="EMBL" id="CAUYUJ010002858">
    <property type="protein sequence ID" value="CAK0802714.1"/>
    <property type="molecule type" value="Genomic_DNA"/>
</dbReference>
<feature type="region of interest" description="Disordered" evidence="1">
    <location>
        <begin position="1"/>
        <end position="92"/>
    </location>
</feature>
<gene>
    <name evidence="2" type="ORF">PCOR1329_LOCUS10124</name>
</gene>
<feature type="non-terminal residue" evidence="2">
    <location>
        <position position="1"/>
    </location>
</feature>
<evidence type="ECO:0000313" key="3">
    <source>
        <dbReference type="Proteomes" id="UP001189429"/>
    </source>
</evidence>
<protein>
    <submittedName>
        <fullName evidence="2">Uncharacterized protein</fullName>
    </submittedName>
</protein>
<sequence length="382" mass="42210">WGGPASPRRRRPPSSWRGRRGQLQPGGHARRQARGVRAPQDGGLGAGHGVPVPRLPGRGVRLRSVGAAHQRRPRRPVGTARGGPGGRAGGDRGRVGVGVLAAVLRAGRLQPEEAFERINSYGEGQLQAFYLEYLDYLDEARVKWVRCGYLRRLAEAGSTMVRCQEVPPSESVLGSLGFPRARGEPKHRYVVSHPWLSKEHPDPTGVKLKRLVQQLDLLDAPDSGAVFIDYMGLPQNNKQNPDYMRLVREGRPPGPGEHPAVRTRAEEALFEKALGSMELMYSMGNTPVIVLPMDDEVAADTGYFSRGWCFFEFALAFSFGNIANAEVHAPLWKMRKRAADLKLDTVDGFHGGFNATHFTNKGDRTVVFNLFKQTLIKRVGQR</sequence>
<keyword evidence="3" id="KW-1185">Reference proteome</keyword>
<evidence type="ECO:0000313" key="2">
    <source>
        <dbReference type="EMBL" id="CAK0802714.1"/>
    </source>
</evidence>
<accession>A0ABN9QA60</accession>
<reference evidence="2" key="1">
    <citation type="submission" date="2023-10" db="EMBL/GenBank/DDBJ databases">
        <authorList>
            <person name="Chen Y."/>
            <person name="Shah S."/>
            <person name="Dougan E. K."/>
            <person name="Thang M."/>
            <person name="Chan C."/>
        </authorList>
    </citation>
    <scope>NUCLEOTIDE SEQUENCE [LARGE SCALE GENOMIC DNA]</scope>
</reference>
<organism evidence="2 3">
    <name type="scientific">Prorocentrum cordatum</name>
    <dbReference type="NCBI Taxonomy" id="2364126"/>
    <lineage>
        <taxon>Eukaryota</taxon>
        <taxon>Sar</taxon>
        <taxon>Alveolata</taxon>
        <taxon>Dinophyceae</taxon>
        <taxon>Prorocentrales</taxon>
        <taxon>Prorocentraceae</taxon>
        <taxon>Prorocentrum</taxon>
    </lineage>
</organism>
<name>A0ABN9QA60_9DINO</name>